<name>A0ABV6AN86_9HYPH</name>
<gene>
    <name evidence="2" type="ORF">ACFFP0_24810</name>
</gene>
<dbReference type="Pfam" id="PF13392">
    <property type="entry name" value="HNH_3"/>
    <property type="match status" value="1"/>
</dbReference>
<dbReference type="SUPFAM" id="SSF54060">
    <property type="entry name" value="His-Me finger endonucleases"/>
    <property type="match status" value="1"/>
</dbReference>
<keyword evidence="2" id="KW-0378">Hydrolase</keyword>
<dbReference type="InterPro" id="IPR044930">
    <property type="entry name" value="Homing_endonuclease_His-Me"/>
</dbReference>
<keyword evidence="2" id="KW-0540">Nuclease</keyword>
<reference evidence="2 3" key="1">
    <citation type="submission" date="2024-09" db="EMBL/GenBank/DDBJ databases">
        <authorList>
            <person name="Sun Q."/>
            <person name="Mori K."/>
        </authorList>
    </citation>
    <scope>NUCLEOTIDE SEQUENCE [LARGE SCALE GENOMIC DNA]</scope>
    <source>
        <strain evidence="2 3">TBRC 4938</strain>
    </source>
</reference>
<dbReference type="Proteomes" id="UP001589692">
    <property type="component" value="Unassembled WGS sequence"/>
</dbReference>
<dbReference type="EMBL" id="JBHMAA010000032">
    <property type="protein sequence ID" value="MFB9952083.1"/>
    <property type="molecule type" value="Genomic_DNA"/>
</dbReference>
<dbReference type="GO" id="GO:0004519">
    <property type="term" value="F:endonuclease activity"/>
    <property type="evidence" value="ECO:0007669"/>
    <property type="project" value="UniProtKB-KW"/>
</dbReference>
<accession>A0ABV6AN86</accession>
<dbReference type="RefSeq" id="WP_377264900.1">
    <property type="nucleotide sequence ID" value="NZ_JBHMAA010000032.1"/>
</dbReference>
<evidence type="ECO:0000313" key="2">
    <source>
        <dbReference type="EMBL" id="MFB9952083.1"/>
    </source>
</evidence>
<dbReference type="InterPro" id="IPR003615">
    <property type="entry name" value="HNH_nuc"/>
</dbReference>
<dbReference type="Gene3D" id="3.90.75.10">
    <property type="entry name" value="Homing Intron 3 (I-ppo) Encoded Endonuclease, Chain A"/>
    <property type="match status" value="1"/>
</dbReference>
<protein>
    <submittedName>
        <fullName evidence="2">HNH endonuclease</fullName>
    </submittedName>
</protein>
<evidence type="ECO:0000313" key="3">
    <source>
        <dbReference type="Proteomes" id="UP001589692"/>
    </source>
</evidence>
<proteinExistence type="predicted"/>
<organism evidence="2 3">
    <name type="scientific">Rhizobium puerariae</name>
    <dbReference type="NCBI Taxonomy" id="1585791"/>
    <lineage>
        <taxon>Bacteria</taxon>
        <taxon>Pseudomonadati</taxon>
        <taxon>Pseudomonadota</taxon>
        <taxon>Alphaproteobacteria</taxon>
        <taxon>Hyphomicrobiales</taxon>
        <taxon>Rhizobiaceae</taxon>
        <taxon>Rhizobium/Agrobacterium group</taxon>
        <taxon>Rhizobium</taxon>
    </lineage>
</organism>
<comment type="caution">
    <text evidence="2">The sequence shown here is derived from an EMBL/GenBank/DDBJ whole genome shotgun (WGS) entry which is preliminary data.</text>
</comment>
<feature type="domain" description="HNH nuclease" evidence="1">
    <location>
        <begin position="73"/>
        <end position="111"/>
    </location>
</feature>
<keyword evidence="3" id="KW-1185">Reference proteome</keyword>
<sequence>MTEQSIGALALALVNKSSGDVFTGVARSSSFVPDFFERFFERYIEEPMTGCWIWLGSRGKAGYGNFTLDRRVYYAHRTAYEATHGEGSSIGYIVRHRCDLRCCVNPGHLVEGLPIDNVEDAWRRNRMNPARGEASGAAVLTEAEVALARSLAAHGTPVNDVAASLGIARNTIESAITGRTWSHISGALSRAELTHSPMHQNHIKGEGHYKSRLTTEQVSAIRTRVARGERGIDLAAEYGVAKSTITAIKTGQNRRHG</sequence>
<keyword evidence="2" id="KW-0255">Endonuclease</keyword>
<evidence type="ECO:0000259" key="1">
    <source>
        <dbReference type="Pfam" id="PF13392"/>
    </source>
</evidence>
<dbReference type="InterPro" id="IPR044925">
    <property type="entry name" value="His-Me_finger_sf"/>
</dbReference>